<reference evidence="4" key="1">
    <citation type="journal article" date="2021" name="Microbiol. Resour. Announc.">
        <title>LGAAP: Leishmaniinae Genome Assembly and Annotation Pipeline.</title>
        <authorList>
            <person name="Almutairi H."/>
            <person name="Urbaniak M.D."/>
            <person name="Bates M.D."/>
            <person name="Jariyapan N."/>
            <person name="Kwakye-Nuako G."/>
            <person name="Thomaz-Soccol V."/>
            <person name="Al-Salem W.S."/>
            <person name="Dillon R.J."/>
            <person name="Bates P.A."/>
            <person name="Gatherer D."/>
        </authorList>
    </citation>
    <scope>NUCLEOTIDE SEQUENCE [LARGE SCALE GENOMIC DNA]</scope>
</reference>
<comment type="caution">
    <text evidence="3">The sequence shown here is derived from an EMBL/GenBank/DDBJ whole genome shotgun (WGS) entry which is preliminary data.</text>
</comment>
<dbReference type="AlphaFoldDB" id="A0A836KF53"/>
<feature type="region of interest" description="Disordered" evidence="2">
    <location>
        <begin position="629"/>
        <end position="653"/>
    </location>
</feature>
<feature type="region of interest" description="Disordered" evidence="2">
    <location>
        <begin position="504"/>
        <end position="584"/>
    </location>
</feature>
<evidence type="ECO:0000256" key="2">
    <source>
        <dbReference type="SAM" id="MobiDB-lite"/>
    </source>
</evidence>
<dbReference type="EMBL" id="JAFHLR010000032">
    <property type="protein sequence ID" value="KAG5470362.1"/>
    <property type="molecule type" value="Genomic_DNA"/>
</dbReference>
<dbReference type="GeneID" id="92359010"/>
<feature type="compositionally biased region" description="Polar residues" evidence="2">
    <location>
        <begin position="301"/>
        <end position="313"/>
    </location>
</feature>
<evidence type="ECO:0000256" key="1">
    <source>
        <dbReference type="SAM" id="Coils"/>
    </source>
</evidence>
<name>A0A836KF53_9TRYP</name>
<feature type="region of interest" description="Disordered" evidence="2">
    <location>
        <begin position="172"/>
        <end position="210"/>
    </location>
</feature>
<gene>
    <name evidence="3" type="ORF">LSCM4_03058</name>
</gene>
<dbReference type="KEGG" id="loi:92359010"/>
<dbReference type="Proteomes" id="UP000674143">
    <property type="component" value="Unassembled WGS sequence"/>
</dbReference>
<feature type="coiled-coil region" evidence="1">
    <location>
        <begin position="661"/>
        <end position="691"/>
    </location>
</feature>
<feature type="compositionally biased region" description="Polar residues" evidence="2">
    <location>
        <begin position="531"/>
        <end position="543"/>
    </location>
</feature>
<protein>
    <submittedName>
        <fullName evidence="3">Uncharacterized protein</fullName>
    </submittedName>
</protein>
<proteinExistence type="predicted"/>
<keyword evidence="1" id="KW-0175">Coiled coil</keyword>
<accession>A0A836KF53</accession>
<evidence type="ECO:0000313" key="3">
    <source>
        <dbReference type="EMBL" id="KAG5470362.1"/>
    </source>
</evidence>
<feature type="region of interest" description="Disordered" evidence="2">
    <location>
        <begin position="227"/>
        <end position="280"/>
    </location>
</feature>
<sequence length="961" mass="99409">MRAASSESPTSLRHSAVAVSNDASPPSGYHFPLQSAASIPPCIGNARENSTPSPWRGRGGIDTTSLCDETRSLSSSIRSTRRRRGGDLSGSATGEGKDWTQAFMDLERMRRENQEFLHGSLRGDRSETGSLLDDVFARSRSGSSAISSVRQRRRGVAAGVTNSEGRVASCAPFEHSPSGTPLVADSVTDTPKADTSAAAPTSAEIMNGRSYGSKSGVVEARLTFSPPRAAYSPKGANKQSRSAVPIPGRTSGLPNWLKRPIAEPSRGSIAKGPANTSEAAAVVAAKVAEGEGASLCAPATLSANSPTVNVSNEKPSEAARLSSLATPPAHASSPSSPSAPLMQRTHADPVAAGAPLSLHASGSRTDGANPRGASPILYAFSSSPTTAAATLVEDSKSAYRPTRASQSVAQGSVERQAKAAAAAAVGIMPSPSPRGKARLPPTSGKLAVSAVSSTSPTSAAASTAAAVIETSPEPSAEAPVAAARAAKLAEEKVRSSTRCVPAKVTFEDKPKSPVPQPQLQAAEAEEGWASTEASSKAPAQSKTAAAVEPESPYSIPRAPNMSACRTWGSPRDRPASAMRPARGVRHSRALVRLPSEDTTQDAANSEFVPRVAASVPRERKHSSLVRLSEGTLSGPSQPKGCDATRPSGGGMLHRSTTLTELRRQEVLRDRLARERKAAEEARARLMAGKQRMGSSFITSNARAVAGCVETRSLSSRQVSRSRRRASAVTRLRVSPTFVTVASSSITTPAASASHLRVTPEDHSAIGAQQSSEGVGVTFSNAQKGSAASTPTAGTPAAGSAYCSRGEIPQGCSLPSGAEGFAHLPKPLKKHPLSRTRPHLPAAAASNSSCSPSTNGNVRRVEQWVSTMASYHSPPSTEAEAFSPAMVARASPSLKATSHAESVAAAMSTLPPSAPSETAGMSVTDTGKQRPLPFCVECGHRHMSDLAKFCALCGHQRAYLCC</sequence>
<evidence type="ECO:0000313" key="4">
    <source>
        <dbReference type="Proteomes" id="UP000674143"/>
    </source>
</evidence>
<dbReference type="RefSeq" id="XP_067060628.1">
    <property type="nucleotide sequence ID" value="XM_067205076.1"/>
</dbReference>
<feature type="compositionally biased region" description="Polar residues" evidence="2">
    <location>
        <begin position="1"/>
        <end position="13"/>
    </location>
</feature>
<reference evidence="4" key="2">
    <citation type="journal article" date="2021" name="Sci. Data">
        <title>Chromosome-scale genome sequencing, assembly and annotation of six genomes from subfamily Leishmaniinae.</title>
        <authorList>
            <person name="Almutairi H."/>
            <person name="Urbaniak M.D."/>
            <person name="Bates M.D."/>
            <person name="Jariyapan N."/>
            <person name="Kwakye-Nuako G."/>
            <person name="Thomaz Soccol V."/>
            <person name="Al-Salem W.S."/>
            <person name="Dillon R.J."/>
            <person name="Bates P.A."/>
            <person name="Gatherer D."/>
        </authorList>
    </citation>
    <scope>NUCLEOTIDE SEQUENCE [LARGE SCALE GENOMIC DNA]</scope>
</reference>
<dbReference type="SMR" id="A0A836KF53"/>
<feature type="region of interest" description="Disordered" evidence="2">
    <location>
        <begin position="1"/>
        <end position="99"/>
    </location>
</feature>
<organism evidence="3 4">
    <name type="scientific">Leishmania orientalis</name>
    <dbReference type="NCBI Taxonomy" id="2249476"/>
    <lineage>
        <taxon>Eukaryota</taxon>
        <taxon>Discoba</taxon>
        <taxon>Euglenozoa</taxon>
        <taxon>Kinetoplastea</taxon>
        <taxon>Metakinetoplastina</taxon>
        <taxon>Trypanosomatida</taxon>
        <taxon>Trypanosomatidae</taxon>
        <taxon>Leishmaniinae</taxon>
        <taxon>Leishmania</taxon>
    </lineage>
</organism>
<keyword evidence="4" id="KW-1185">Reference proteome</keyword>
<feature type="compositionally biased region" description="Low complexity" evidence="2">
    <location>
        <begin position="321"/>
        <end position="341"/>
    </location>
</feature>
<feature type="region of interest" description="Disordered" evidence="2">
    <location>
        <begin position="297"/>
        <end position="370"/>
    </location>
</feature>